<dbReference type="GO" id="GO:0019752">
    <property type="term" value="P:carboxylic acid metabolic process"/>
    <property type="evidence" value="ECO:0007669"/>
    <property type="project" value="InterPro"/>
</dbReference>
<dbReference type="OrthoDB" id="4078635at2759"/>
<evidence type="ECO:0000256" key="2">
    <source>
        <dbReference type="ARBA" id="ARBA00005704"/>
    </source>
</evidence>
<evidence type="ECO:0000313" key="8">
    <source>
        <dbReference type="Proteomes" id="UP000070700"/>
    </source>
</evidence>
<dbReference type="Pfam" id="PF00463">
    <property type="entry name" value="ICL"/>
    <property type="match status" value="2"/>
</dbReference>
<dbReference type="InParanoid" id="A0A194XJL5"/>
<evidence type="ECO:0000313" key="7">
    <source>
        <dbReference type="EMBL" id="KUJ20299.1"/>
    </source>
</evidence>
<comment type="catalytic activity">
    <reaction evidence="1">
        <text>(2S,3R)-3-hydroxybutane-1,2,3-tricarboxylate = pyruvate + succinate</text>
        <dbReference type="Rhea" id="RHEA:16809"/>
        <dbReference type="ChEBI" id="CHEBI:15361"/>
        <dbReference type="ChEBI" id="CHEBI:30031"/>
        <dbReference type="ChEBI" id="CHEBI:57429"/>
        <dbReference type="EC" id="4.1.3.30"/>
    </reaction>
</comment>
<keyword evidence="8" id="KW-1185">Reference proteome</keyword>
<dbReference type="InterPro" id="IPR006254">
    <property type="entry name" value="Isocitrate_lyase"/>
</dbReference>
<reference evidence="7 8" key="1">
    <citation type="submission" date="2015-10" db="EMBL/GenBank/DDBJ databases">
        <title>Full genome of DAOMC 229536 Phialocephala scopiformis, a fungal endophyte of spruce producing the potent anti-insectan compound rugulosin.</title>
        <authorList>
            <consortium name="DOE Joint Genome Institute"/>
            <person name="Walker A.K."/>
            <person name="Frasz S.L."/>
            <person name="Seifert K.A."/>
            <person name="Miller J.D."/>
            <person name="Mondo S.J."/>
            <person name="Labutti K."/>
            <person name="Lipzen A."/>
            <person name="Dockter R."/>
            <person name="Kennedy M."/>
            <person name="Grigoriev I.V."/>
            <person name="Spatafora J.W."/>
        </authorList>
    </citation>
    <scope>NUCLEOTIDE SEQUENCE [LARGE SCALE GENOMIC DNA]</scope>
    <source>
        <strain evidence="7 8">CBS 120377</strain>
    </source>
</reference>
<dbReference type="Proteomes" id="UP000070700">
    <property type="component" value="Unassembled WGS sequence"/>
</dbReference>
<sequence>MAPLDIDVDAEQVAFDKEVASIEDWWKTPRQASIKRPYTARRIATLRNTVREEYVSSRQALKLWSQFQSHLDNGTYELTFGATDPLIVAEMAKYQQTVYVSGALCGFTQVLEPGMDQADYPWDTVPKVVEKIYRSQMWNDRRQRQIRMSKAKAERAKMECYDYLAPIIADADMGFGGLTSTVKMAKLFVESGVAMIHVDDLASGMKRFTTGQGRTIVPTSEYIGRLTAVRMQFDIMGAETMLLMRTDLIKAQFITSVIDPCDHEYIIGATNSVEALSTVLSRTMESGEPSLKELVLVRTEWEKTAGLMTFDEASLRSQDRLSTALAQRREAARSVLGKEVAFDWELPRSREGQYLFKWAVKGETERCLAVAPLGDLTWPRMDFPGEIHNALREKYPRRLFCFGYTNTYDWAGAGFTETDVKDSPSKMAKQGAIFQIQPTWCVQGIRYYADKSARMLKEDGIAGYVQEIQKPALAVGRNGSEESGAYLTDAYFETIAAQDYI</sequence>
<dbReference type="RefSeq" id="XP_018074654.1">
    <property type="nucleotide sequence ID" value="XM_018217443.1"/>
</dbReference>
<proteinExistence type="inferred from homology"/>
<protein>
    <recommendedName>
        <fullName evidence="5">Isocitrate lyase</fullName>
    </recommendedName>
</protein>
<dbReference type="GO" id="GO:0046872">
    <property type="term" value="F:metal ion binding"/>
    <property type="evidence" value="ECO:0007669"/>
    <property type="project" value="UniProtKB-KW"/>
</dbReference>
<dbReference type="EMBL" id="KQ947409">
    <property type="protein sequence ID" value="KUJ20299.1"/>
    <property type="molecule type" value="Genomic_DNA"/>
</dbReference>
<dbReference type="InterPro" id="IPR040442">
    <property type="entry name" value="Pyrv_kinase-like_dom_sf"/>
</dbReference>
<dbReference type="AlphaFoldDB" id="A0A194XJL5"/>
<evidence type="ECO:0000256" key="5">
    <source>
        <dbReference type="PIRNR" id="PIRNR001362"/>
    </source>
</evidence>
<dbReference type="GeneID" id="28827169"/>
<accession>A0A194XJL5</accession>
<keyword evidence="6" id="KW-0460">Magnesium</keyword>
<dbReference type="SUPFAM" id="SSF51621">
    <property type="entry name" value="Phosphoenolpyruvate/pyruvate domain"/>
    <property type="match status" value="1"/>
</dbReference>
<dbReference type="InterPro" id="IPR015813">
    <property type="entry name" value="Pyrv/PenolPyrv_kinase-like_dom"/>
</dbReference>
<dbReference type="PANTHER" id="PTHR21631:SF3">
    <property type="entry name" value="BIFUNCTIONAL GLYOXYLATE CYCLE PROTEIN"/>
    <property type="match status" value="1"/>
</dbReference>
<gene>
    <name evidence="7" type="ORF">LY89DRAFT_705257</name>
</gene>
<dbReference type="Gene3D" id="3.20.20.60">
    <property type="entry name" value="Phosphoenolpyruvate-binding domains"/>
    <property type="match status" value="1"/>
</dbReference>
<comment type="cofactor">
    <cofactor evidence="6">
        <name>Mg(2+)</name>
        <dbReference type="ChEBI" id="CHEBI:18420"/>
    </cofactor>
    <text evidence="6">Can also use Mn(2+) ion.</text>
</comment>
<organism evidence="7 8">
    <name type="scientific">Mollisia scopiformis</name>
    <name type="common">Conifer needle endophyte fungus</name>
    <name type="synonym">Phialocephala scopiformis</name>
    <dbReference type="NCBI Taxonomy" id="149040"/>
    <lineage>
        <taxon>Eukaryota</taxon>
        <taxon>Fungi</taxon>
        <taxon>Dikarya</taxon>
        <taxon>Ascomycota</taxon>
        <taxon>Pezizomycotina</taxon>
        <taxon>Leotiomycetes</taxon>
        <taxon>Helotiales</taxon>
        <taxon>Mollisiaceae</taxon>
        <taxon>Mollisia</taxon>
    </lineage>
</organism>
<dbReference type="PANTHER" id="PTHR21631">
    <property type="entry name" value="ISOCITRATE LYASE/MALATE SYNTHASE"/>
    <property type="match status" value="1"/>
</dbReference>
<dbReference type="NCBIfam" id="TIGR01346">
    <property type="entry name" value="isocit_lyase"/>
    <property type="match status" value="1"/>
</dbReference>
<comment type="subunit">
    <text evidence="3">Homotetramer.</text>
</comment>
<evidence type="ECO:0000256" key="6">
    <source>
        <dbReference type="PIRSR" id="PIRSR001362-3"/>
    </source>
</evidence>
<keyword evidence="6" id="KW-0479">Metal-binding</keyword>
<dbReference type="STRING" id="149040.A0A194XJL5"/>
<dbReference type="GO" id="GO:0046421">
    <property type="term" value="F:methylisocitrate lyase activity"/>
    <property type="evidence" value="ECO:0007669"/>
    <property type="project" value="UniProtKB-EC"/>
</dbReference>
<feature type="binding site" evidence="6">
    <location>
        <position position="170"/>
    </location>
    <ligand>
        <name>Mg(2+)</name>
        <dbReference type="ChEBI" id="CHEBI:18420"/>
    </ligand>
</feature>
<dbReference type="PIRSF" id="PIRSF001362">
    <property type="entry name" value="Isocit_lyase"/>
    <property type="match status" value="1"/>
</dbReference>
<evidence type="ECO:0000256" key="4">
    <source>
        <dbReference type="ARBA" id="ARBA00023239"/>
    </source>
</evidence>
<name>A0A194XJL5_MOLSC</name>
<dbReference type="KEGG" id="psco:LY89DRAFT_705257"/>
<dbReference type="GO" id="GO:0004451">
    <property type="term" value="F:isocitrate lyase activity"/>
    <property type="evidence" value="ECO:0007669"/>
    <property type="project" value="InterPro"/>
</dbReference>
<dbReference type="Gene3D" id="1.10.10.850">
    <property type="match status" value="1"/>
</dbReference>
<comment type="similarity">
    <text evidence="2 5">Belongs to the isocitrate lyase/PEP mutase superfamily. Isocitrate lyase family.</text>
</comment>
<evidence type="ECO:0000256" key="1">
    <source>
        <dbReference type="ARBA" id="ARBA00001050"/>
    </source>
</evidence>
<keyword evidence="4 5" id="KW-0456">Lyase</keyword>
<evidence type="ECO:0000256" key="3">
    <source>
        <dbReference type="ARBA" id="ARBA00011881"/>
    </source>
</evidence>